<evidence type="ECO:0000313" key="2">
    <source>
        <dbReference type="Proteomes" id="UP000220828"/>
    </source>
</evidence>
<dbReference type="InterPro" id="IPR021239">
    <property type="entry name" value="DUF2625"/>
</dbReference>
<comment type="caution">
    <text evidence="1">The sequence shown here is derived from an EMBL/GenBank/DDBJ whole genome shotgun (WGS) entry which is preliminary data.</text>
</comment>
<organism evidence="1 2">
    <name type="scientific">Flavobacterium branchiophilum</name>
    <dbReference type="NCBI Taxonomy" id="55197"/>
    <lineage>
        <taxon>Bacteria</taxon>
        <taxon>Pseudomonadati</taxon>
        <taxon>Bacteroidota</taxon>
        <taxon>Flavobacteriia</taxon>
        <taxon>Flavobacteriales</taxon>
        <taxon>Flavobacteriaceae</taxon>
        <taxon>Flavobacterium</taxon>
    </lineage>
</organism>
<dbReference type="AlphaFoldDB" id="A0A2H3KIM5"/>
<protein>
    <recommendedName>
        <fullName evidence="3">DUF2625 domain-containing protein</fullName>
    </recommendedName>
</protein>
<name>A0A2H3KIM5_9FLAO</name>
<evidence type="ECO:0000313" key="1">
    <source>
        <dbReference type="EMBL" id="PDS21683.1"/>
    </source>
</evidence>
<proteinExistence type="predicted"/>
<dbReference type="NCBIfam" id="NF008498">
    <property type="entry name" value="PRK11408.1-5"/>
    <property type="match status" value="1"/>
</dbReference>
<reference evidence="1 2" key="1">
    <citation type="submission" date="2017-09" db="EMBL/GenBank/DDBJ databases">
        <title>Whole genomes of Flavobacteriaceae.</title>
        <authorList>
            <person name="Stine C."/>
            <person name="Li C."/>
            <person name="Tadesse D."/>
        </authorList>
    </citation>
    <scope>NUCLEOTIDE SEQUENCE [LARGE SCALE GENOMIC DNA]</scope>
    <source>
        <strain evidence="1 2">ATCC 35036</strain>
    </source>
</reference>
<dbReference type="EMBL" id="PCMW01000163">
    <property type="protein sequence ID" value="PDS21683.1"/>
    <property type="molecule type" value="Genomic_DNA"/>
</dbReference>
<gene>
    <name evidence="1" type="ORF">B0A77_15330</name>
</gene>
<dbReference type="Pfam" id="PF10946">
    <property type="entry name" value="DUF2625"/>
    <property type="match status" value="1"/>
</dbReference>
<accession>A0A2H3KIM5</accession>
<evidence type="ECO:0008006" key="3">
    <source>
        <dbReference type="Google" id="ProtNLM"/>
    </source>
</evidence>
<dbReference type="OrthoDB" id="1550811at2"/>
<sequence>MKNTNELINHQKSAWPSVKDWIAKAKNHVTILATDSINARQALYNTQVTTRSPMGAIIFNTGGLMVDQGWIRILGSGNEKLTRSFPDWNKGKAFSAFGNKAEFLLIADDAVGGFFVLNGGKFDADLGKVYYFSPDNLQYEPLDMTYTDFLNFCFNANLDQFYKNLRWPNWQKEVSTLHGDSVFSFYPYLWSQEGQHLQTNTKKIVPIEEQYFINLSFRKQLGLDD</sequence>
<dbReference type="Proteomes" id="UP000220828">
    <property type="component" value="Unassembled WGS sequence"/>
</dbReference>